<reference evidence="1" key="1">
    <citation type="submission" date="2020-11" db="EMBL/GenBank/DDBJ databases">
        <authorList>
            <consortium name="DOE Joint Genome Institute"/>
            <person name="Ahrendt S."/>
            <person name="Riley R."/>
            <person name="Andreopoulos W."/>
            <person name="Labutti K."/>
            <person name="Pangilinan J."/>
            <person name="Ruiz-Duenas F.J."/>
            <person name="Barrasa J.M."/>
            <person name="Sanchez-Garcia M."/>
            <person name="Camarero S."/>
            <person name="Miyauchi S."/>
            <person name="Serrano A."/>
            <person name="Linde D."/>
            <person name="Babiker R."/>
            <person name="Drula E."/>
            <person name="Ayuso-Fernandez I."/>
            <person name="Pacheco R."/>
            <person name="Padilla G."/>
            <person name="Ferreira P."/>
            <person name="Barriuso J."/>
            <person name="Kellner H."/>
            <person name="Castanera R."/>
            <person name="Alfaro M."/>
            <person name="Ramirez L."/>
            <person name="Pisabarro A.G."/>
            <person name="Kuo A."/>
            <person name="Tritt A."/>
            <person name="Lipzen A."/>
            <person name="He G."/>
            <person name="Yan M."/>
            <person name="Ng V."/>
            <person name="Cullen D."/>
            <person name="Martin F."/>
            <person name="Rosso M.-N."/>
            <person name="Henrissat B."/>
            <person name="Hibbett D."/>
            <person name="Martinez A.T."/>
            <person name="Grigoriev I.V."/>
        </authorList>
    </citation>
    <scope>NUCLEOTIDE SEQUENCE</scope>
    <source>
        <strain evidence="1">AH 40177</strain>
    </source>
</reference>
<evidence type="ECO:0000313" key="2">
    <source>
        <dbReference type="Proteomes" id="UP000772434"/>
    </source>
</evidence>
<comment type="caution">
    <text evidence="1">The sequence shown here is derived from an EMBL/GenBank/DDBJ whole genome shotgun (WGS) entry which is preliminary data.</text>
</comment>
<dbReference type="Proteomes" id="UP000772434">
    <property type="component" value="Unassembled WGS sequence"/>
</dbReference>
<sequence length="69" mass="8356">MVHIKDHRLKCNFCFNPTYCPSWGHFHGETAEQPWVELNQLAGSARQMNSGHRMGYLSFHYRYWNWRKV</sequence>
<dbReference type="Pfam" id="PF18758">
    <property type="entry name" value="KDZ"/>
    <property type="match status" value="1"/>
</dbReference>
<dbReference type="EMBL" id="JADNRY010000024">
    <property type="protein sequence ID" value="KAF9072519.1"/>
    <property type="molecule type" value="Genomic_DNA"/>
</dbReference>
<dbReference type="OrthoDB" id="3056576at2759"/>
<keyword evidence="2" id="KW-1185">Reference proteome</keyword>
<organism evidence="1 2">
    <name type="scientific">Rhodocollybia butyracea</name>
    <dbReference type="NCBI Taxonomy" id="206335"/>
    <lineage>
        <taxon>Eukaryota</taxon>
        <taxon>Fungi</taxon>
        <taxon>Dikarya</taxon>
        <taxon>Basidiomycota</taxon>
        <taxon>Agaricomycotina</taxon>
        <taxon>Agaricomycetes</taxon>
        <taxon>Agaricomycetidae</taxon>
        <taxon>Agaricales</taxon>
        <taxon>Marasmiineae</taxon>
        <taxon>Omphalotaceae</taxon>
        <taxon>Rhodocollybia</taxon>
    </lineage>
</organism>
<protein>
    <submittedName>
        <fullName evidence="1">Uncharacterized protein</fullName>
    </submittedName>
</protein>
<dbReference type="InterPro" id="IPR040521">
    <property type="entry name" value="KDZ"/>
</dbReference>
<accession>A0A9P5Q0B3</accession>
<feature type="non-terminal residue" evidence="1">
    <location>
        <position position="69"/>
    </location>
</feature>
<proteinExistence type="predicted"/>
<name>A0A9P5Q0B3_9AGAR</name>
<gene>
    <name evidence="1" type="ORF">BDP27DRAFT_1493003</name>
</gene>
<dbReference type="AlphaFoldDB" id="A0A9P5Q0B3"/>
<evidence type="ECO:0000313" key="1">
    <source>
        <dbReference type="EMBL" id="KAF9072519.1"/>
    </source>
</evidence>